<protein>
    <submittedName>
        <fullName evidence="1">Uncharacterized protein</fullName>
    </submittedName>
</protein>
<dbReference type="EMBL" id="ANKQ01000003">
    <property type="protein sequence ID" value="ELP52991.1"/>
    <property type="molecule type" value="Genomic_DNA"/>
</dbReference>
<name>L7E294_MICAE</name>
<dbReference type="RefSeq" id="WP_002739126.1">
    <property type="nucleotide sequence ID" value="NZ_ANKQ01000003.1"/>
</dbReference>
<dbReference type="PATRIC" id="fig|1134457.3.peg.4520"/>
<evidence type="ECO:0000313" key="2">
    <source>
        <dbReference type="Proteomes" id="UP000010932"/>
    </source>
</evidence>
<comment type="caution">
    <text evidence="1">The sequence shown here is derived from an EMBL/GenBank/DDBJ whole genome shotgun (WGS) entry which is preliminary data.</text>
</comment>
<accession>L7E294</accession>
<dbReference type="Proteomes" id="UP000010932">
    <property type="component" value="Unassembled WGS sequence"/>
</dbReference>
<evidence type="ECO:0000313" key="1">
    <source>
        <dbReference type="EMBL" id="ELP52991.1"/>
    </source>
</evidence>
<reference evidence="1 2" key="1">
    <citation type="journal article" date="2013" name="Genome Announc.">
        <title>Whole-Genome Sequence of Microcystis aeruginosa TAIHU98, a Nontoxic Bloom-Forming Strain Isolated from Taihu Lake, China.</title>
        <authorList>
            <person name="Yang C."/>
            <person name="Zhang W."/>
            <person name="Ren M."/>
            <person name="Song L."/>
            <person name="Li T."/>
            <person name="Zhao J."/>
        </authorList>
    </citation>
    <scope>NUCLEOTIDE SEQUENCE [LARGE SCALE GENOMIC DNA]</scope>
    <source>
        <strain evidence="1 2">TAIHU98</strain>
    </source>
</reference>
<proteinExistence type="predicted"/>
<gene>
    <name evidence="1" type="ORF">O53_4720</name>
</gene>
<dbReference type="AlphaFoldDB" id="L7E294"/>
<sequence>MYGISCKTTYSHNSCEQNQLSGHSSITIYGIFLGYDVVSGEVS</sequence>
<organism evidence="1 2">
    <name type="scientific">Microcystis aeruginosa TAIHU98</name>
    <dbReference type="NCBI Taxonomy" id="1134457"/>
    <lineage>
        <taxon>Bacteria</taxon>
        <taxon>Bacillati</taxon>
        <taxon>Cyanobacteriota</taxon>
        <taxon>Cyanophyceae</taxon>
        <taxon>Oscillatoriophycideae</taxon>
        <taxon>Chroococcales</taxon>
        <taxon>Microcystaceae</taxon>
        <taxon>Microcystis</taxon>
    </lineage>
</organism>